<name>A0AAW3MYR8_9BURK</name>
<keyword evidence="1" id="KW-0812">Transmembrane</keyword>
<keyword evidence="1" id="KW-0472">Membrane</keyword>
<dbReference type="AlphaFoldDB" id="A0AAW3MYR8"/>
<evidence type="ECO:0000313" key="3">
    <source>
        <dbReference type="Proteomes" id="UP000056453"/>
    </source>
</evidence>
<keyword evidence="1" id="KW-1133">Transmembrane helix</keyword>
<keyword evidence="3" id="KW-1185">Reference proteome</keyword>
<evidence type="ECO:0000313" key="2">
    <source>
        <dbReference type="EMBL" id="KVP98346.1"/>
    </source>
</evidence>
<sequence length="156" mass="16743">MGAYGMYVALFLLTFGLVRCALHPTVFALVAWPGTVAHELSHAAVGLVLGAKPSSMSLWPKSLGEGRWQLGAVEFTNLKWWNAPWTALAPMLLAPLSLALALTWVYPAWASGDLAATGIALYVCATMLQASWPSSTDFKVALPGLAIIGLIFAWLW</sequence>
<organism evidence="2 3">
    <name type="scientific">Burkholderia ubonensis</name>
    <dbReference type="NCBI Taxonomy" id="101571"/>
    <lineage>
        <taxon>Bacteria</taxon>
        <taxon>Pseudomonadati</taxon>
        <taxon>Pseudomonadota</taxon>
        <taxon>Betaproteobacteria</taxon>
        <taxon>Burkholderiales</taxon>
        <taxon>Burkholderiaceae</taxon>
        <taxon>Burkholderia</taxon>
        <taxon>Burkholderia cepacia complex</taxon>
    </lineage>
</organism>
<evidence type="ECO:0000256" key="1">
    <source>
        <dbReference type="SAM" id="Phobius"/>
    </source>
</evidence>
<comment type="caution">
    <text evidence="2">The sequence shown here is derived from an EMBL/GenBank/DDBJ whole genome shotgun (WGS) entry which is preliminary data.</text>
</comment>
<gene>
    <name evidence="2" type="ORF">WJ96_07450</name>
</gene>
<dbReference type="Proteomes" id="UP000056453">
    <property type="component" value="Unassembled WGS sequence"/>
</dbReference>
<dbReference type="EMBL" id="LPBJ01000047">
    <property type="protein sequence ID" value="KVP98346.1"/>
    <property type="molecule type" value="Genomic_DNA"/>
</dbReference>
<feature type="transmembrane region" description="Helical" evidence="1">
    <location>
        <begin position="138"/>
        <end position="155"/>
    </location>
</feature>
<protein>
    <submittedName>
        <fullName evidence="2">Uncharacterized protein</fullName>
    </submittedName>
</protein>
<proteinExistence type="predicted"/>
<feature type="transmembrane region" description="Helical" evidence="1">
    <location>
        <begin position="87"/>
        <end position="107"/>
    </location>
</feature>
<accession>A0AAW3MYR8</accession>
<feature type="transmembrane region" description="Helical" evidence="1">
    <location>
        <begin position="114"/>
        <end position="132"/>
    </location>
</feature>
<reference evidence="2 3" key="1">
    <citation type="submission" date="2015-11" db="EMBL/GenBank/DDBJ databases">
        <title>Expanding the genomic diversity of Burkholderia species for the development of highly accurate diagnostics.</title>
        <authorList>
            <person name="Sahl J."/>
            <person name="Keim P."/>
            <person name="Wagner D."/>
        </authorList>
    </citation>
    <scope>NUCLEOTIDE SEQUENCE [LARGE SCALE GENOMIC DNA]</scope>
    <source>
        <strain evidence="2 3">MSMB1808WGS</strain>
    </source>
</reference>